<feature type="domain" description="Glycosyltransferase 2-like" evidence="1">
    <location>
        <begin position="12"/>
        <end position="136"/>
    </location>
</feature>
<dbReference type="Pfam" id="PF00535">
    <property type="entry name" value="Glycos_transf_2"/>
    <property type="match status" value="1"/>
</dbReference>
<keyword evidence="2" id="KW-0808">Transferase</keyword>
<gene>
    <name evidence="2" type="ORF">ABC765_00420</name>
</gene>
<dbReference type="InterPro" id="IPR001173">
    <property type="entry name" value="Glyco_trans_2-like"/>
</dbReference>
<organism evidence="2">
    <name type="scientific">Limosilactobacillus allomucosae</name>
    <dbReference type="NCBI Taxonomy" id="3142938"/>
    <lineage>
        <taxon>Bacteria</taxon>
        <taxon>Bacillati</taxon>
        <taxon>Bacillota</taxon>
        <taxon>Bacilli</taxon>
        <taxon>Lactobacillales</taxon>
        <taxon>Lactobacillaceae</taxon>
        <taxon>Limosilactobacillus</taxon>
    </lineage>
</organism>
<name>A0AAU7C3E7_9LACO</name>
<proteinExistence type="predicted"/>
<accession>A0AAU7C3E7</accession>
<dbReference type="EMBL" id="CP154878">
    <property type="protein sequence ID" value="XBG95636.1"/>
    <property type="molecule type" value="Genomic_DNA"/>
</dbReference>
<dbReference type="EC" id="2.4.-.-" evidence="2"/>
<dbReference type="PANTHER" id="PTHR22916">
    <property type="entry name" value="GLYCOSYLTRANSFERASE"/>
    <property type="match status" value="1"/>
</dbReference>
<dbReference type="SUPFAM" id="SSF53448">
    <property type="entry name" value="Nucleotide-diphospho-sugar transferases"/>
    <property type="match status" value="1"/>
</dbReference>
<dbReference type="KEGG" id="lalo:ABC765_00420"/>
<dbReference type="InterPro" id="IPR029044">
    <property type="entry name" value="Nucleotide-diphossugar_trans"/>
</dbReference>
<keyword evidence="2" id="KW-0328">Glycosyltransferase</keyword>
<dbReference type="GO" id="GO:0016758">
    <property type="term" value="F:hexosyltransferase activity"/>
    <property type="evidence" value="ECO:0007669"/>
    <property type="project" value="UniProtKB-ARBA"/>
</dbReference>
<dbReference type="Gene3D" id="3.90.550.10">
    <property type="entry name" value="Spore Coat Polysaccharide Biosynthesis Protein SpsA, Chain A"/>
    <property type="match status" value="1"/>
</dbReference>
<evidence type="ECO:0000259" key="1">
    <source>
        <dbReference type="Pfam" id="PF00535"/>
    </source>
</evidence>
<protein>
    <submittedName>
        <fullName evidence="2">Glycosyltransferase family 2 protein</fullName>
        <ecNumber evidence="2">2.4.-.-</ecNumber>
    </submittedName>
</protein>
<dbReference type="RefSeq" id="WP_347980481.1">
    <property type="nucleotide sequence ID" value="NZ_CP154878.1"/>
</dbReference>
<dbReference type="PANTHER" id="PTHR22916:SF3">
    <property type="entry name" value="UDP-GLCNAC:BETAGAL BETA-1,3-N-ACETYLGLUCOSAMINYLTRANSFERASE-LIKE PROTEIN 1"/>
    <property type="match status" value="1"/>
</dbReference>
<evidence type="ECO:0000313" key="2">
    <source>
        <dbReference type="EMBL" id="XBG95636.1"/>
    </source>
</evidence>
<dbReference type="CDD" id="cd00761">
    <property type="entry name" value="Glyco_tranf_GTA_type"/>
    <property type="match status" value="1"/>
</dbReference>
<sequence>MNKENYVKGLVSIITPCYNGERFIKETIDSVESQTYPNWEMLIIDDGSTDNSEKIVNQYVEKDSRIKLIKQKNAGSAAARNNGIRHAQGQYIALLDSDDIWLPEFLNDQIGFMSEKKAFCVCSSYRRIDENSDETLSPVIAKPVITLKDMEAIDYIGCLTGLYDCSKYGKVFLHTELKSLLDDYEYWIDVIKLSGTAYGNQKILAKYRVRKNSLTGNKKKLISKHYKFYRTVLKQNVIKSCISVGKWAVNGFQKYRV</sequence>
<reference evidence="2" key="1">
    <citation type="submission" date="2024-04" db="EMBL/GenBank/DDBJ databases">
        <title>Limosilactobacillus allomucosae sp. nov., a novel species isolated from wild boar faecal samples as a potential probiotics for domestic pigs.</title>
        <authorList>
            <person name="Chen B."/>
        </authorList>
    </citation>
    <scope>NUCLEOTIDE SEQUENCE</scope>
    <source>
        <strain evidence="2">WILCCON 0051</strain>
    </source>
</reference>
<dbReference type="AlphaFoldDB" id="A0AAU7C3E7"/>